<protein>
    <recommendedName>
        <fullName evidence="9">MTHFR SAM-binding regulatory domain-containing protein</fullName>
    </recommendedName>
</protein>
<dbReference type="InterPro" id="IPR029041">
    <property type="entry name" value="FAD-linked_oxidoreductase-like"/>
</dbReference>
<comment type="similarity">
    <text evidence="3">Belongs to the methylenetetrahydrofolate reductase family.</text>
</comment>
<proteinExistence type="inferred from homology"/>
<dbReference type="GO" id="GO:0035999">
    <property type="term" value="P:tetrahydrofolate interconversion"/>
    <property type="evidence" value="ECO:0007669"/>
    <property type="project" value="TreeGrafter"/>
</dbReference>
<dbReference type="InterPro" id="IPR053806">
    <property type="entry name" value="MTHFR_C"/>
</dbReference>
<evidence type="ECO:0000313" key="10">
    <source>
        <dbReference type="EMBL" id="KAK7684877.1"/>
    </source>
</evidence>
<dbReference type="GO" id="GO:0071949">
    <property type="term" value="F:FAD binding"/>
    <property type="evidence" value="ECO:0007669"/>
    <property type="project" value="TreeGrafter"/>
</dbReference>
<organism evidence="10 11">
    <name type="scientific">Cerrena zonata</name>
    <dbReference type="NCBI Taxonomy" id="2478898"/>
    <lineage>
        <taxon>Eukaryota</taxon>
        <taxon>Fungi</taxon>
        <taxon>Dikarya</taxon>
        <taxon>Basidiomycota</taxon>
        <taxon>Agaricomycotina</taxon>
        <taxon>Agaricomycetes</taxon>
        <taxon>Polyporales</taxon>
        <taxon>Cerrenaceae</taxon>
        <taxon>Cerrena</taxon>
    </lineage>
</organism>
<evidence type="ECO:0000256" key="6">
    <source>
        <dbReference type="ARBA" id="ARBA00022857"/>
    </source>
</evidence>
<evidence type="ECO:0000259" key="9">
    <source>
        <dbReference type="Pfam" id="PF21895"/>
    </source>
</evidence>
<dbReference type="PANTHER" id="PTHR45754:SF3">
    <property type="entry name" value="METHYLENETETRAHYDROFOLATE REDUCTASE (NADPH)"/>
    <property type="match status" value="1"/>
</dbReference>
<dbReference type="GO" id="GO:0004489">
    <property type="term" value="F:methylenetetrahydrofolate reductase [NAD(P)H] activity"/>
    <property type="evidence" value="ECO:0007669"/>
    <property type="project" value="InterPro"/>
</dbReference>
<comment type="pathway">
    <text evidence="2 8">One-carbon metabolism; tetrahydrofolate interconversion.</text>
</comment>
<evidence type="ECO:0000256" key="8">
    <source>
        <dbReference type="RuleBase" id="RU004254"/>
    </source>
</evidence>
<dbReference type="Proteomes" id="UP001385951">
    <property type="component" value="Unassembled WGS sequence"/>
</dbReference>
<evidence type="ECO:0000256" key="5">
    <source>
        <dbReference type="ARBA" id="ARBA00022827"/>
    </source>
</evidence>
<dbReference type="NCBIfam" id="TIGR00677">
    <property type="entry name" value="fadh2_euk"/>
    <property type="match status" value="1"/>
</dbReference>
<dbReference type="AlphaFoldDB" id="A0AAW0FXG3"/>
<dbReference type="CDD" id="cd00537">
    <property type="entry name" value="MTHFR"/>
    <property type="match status" value="1"/>
</dbReference>
<keyword evidence="6" id="KW-0521">NADP</keyword>
<keyword evidence="4" id="KW-0285">Flavoprotein</keyword>
<dbReference type="Pfam" id="PF21895">
    <property type="entry name" value="MTHFR_C"/>
    <property type="match status" value="1"/>
</dbReference>
<comment type="cofactor">
    <cofactor evidence="1">
        <name>FAD</name>
        <dbReference type="ChEBI" id="CHEBI:57692"/>
    </cofactor>
</comment>
<evidence type="ECO:0000256" key="2">
    <source>
        <dbReference type="ARBA" id="ARBA00004777"/>
    </source>
</evidence>
<dbReference type="InterPro" id="IPR003171">
    <property type="entry name" value="Mehydrof_redctse-like"/>
</dbReference>
<evidence type="ECO:0000256" key="4">
    <source>
        <dbReference type="ARBA" id="ARBA00022630"/>
    </source>
</evidence>
<accession>A0AAW0FXG3</accession>
<comment type="caution">
    <text evidence="10">The sequence shown here is derived from an EMBL/GenBank/DDBJ whole genome shotgun (WGS) entry which is preliminary data.</text>
</comment>
<keyword evidence="7" id="KW-0560">Oxidoreductase</keyword>
<dbReference type="Pfam" id="PF02219">
    <property type="entry name" value="MTHFR"/>
    <property type="match status" value="1"/>
</dbReference>
<gene>
    <name evidence="10" type="ORF">QCA50_012126</name>
</gene>
<evidence type="ECO:0000256" key="1">
    <source>
        <dbReference type="ARBA" id="ARBA00001974"/>
    </source>
</evidence>
<evidence type="ECO:0000256" key="7">
    <source>
        <dbReference type="ARBA" id="ARBA00023002"/>
    </source>
</evidence>
<dbReference type="InterPro" id="IPR004621">
    <property type="entry name" value="Fadh2_euk"/>
</dbReference>
<keyword evidence="11" id="KW-1185">Reference proteome</keyword>
<keyword evidence="5" id="KW-0274">FAD</keyword>
<sequence>MAPETAAFATKQHNSKMKISEKLEQAHSVALPPPATFSFEFFVPKTSQGVQNLYDRMDRMYDLNPIFIDITWNAGGRSSTLTNDMVYTAQGALGLETCMHLTCTNMKVELIDEALEKAYKSGCQNILALRGDPPLDGSESTGDFKYAKDLINYIRNKYGDHFNIGVAAYPEGHPEETDEQLILKYLKEKCDAGADFIITQMFYDAENFIKWCSQVRKIGINIPIIPGIMPISTYSAFIRRAKWSQIVIPQHFLDALDPIKEDDYLVRERGTELVSDMCNQLIKSGYVNHLHFYTMNLERATIMILERLKLVEYIKDHDVIGGDVLPWRKSLNPQRSKESIRPIFWQNRKHSYISRTSGWDEFPNGRWGDSRSPAFGDIDLFATDLLRQSPKKAIELWGYPQSLKDFSELVISYINGGLKSLPWCDGAIGKDTEVISNSLIQINKKGFFTLNSQPSLNAIKSNDKIYGWGPKNGYVYQKQYLEFFVHRDTLKPLLTNVDNYNKSAGSGSITYYSVDKEGNLLSNTKDGDINAVTWGVFPGEEILQPTIVERTSFLAWKDEAFRLIDEWVKILQSQNVVKELDIPQEKINNFVQLMKSFADDFILCNFVNNNFFDDNQTVFNLINELNLPDLQ</sequence>
<reference evidence="10 11" key="1">
    <citation type="submission" date="2022-09" db="EMBL/GenBank/DDBJ databases">
        <authorList>
            <person name="Palmer J.M."/>
        </authorList>
    </citation>
    <scope>NUCLEOTIDE SEQUENCE [LARGE SCALE GENOMIC DNA]</scope>
    <source>
        <strain evidence="10 11">DSM 7382</strain>
    </source>
</reference>
<dbReference type="PANTHER" id="PTHR45754">
    <property type="entry name" value="METHYLENETETRAHYDROFOLATE REDUCTASE"/>
    <property type="match status" value="1"/>
</dbReference>
<dbReference type="GO" id="GO:0009086">
    <property type="term" value="P:methionine biosynthetic process"/>
    <property type="evidence" value="ECO:0007669"/>
    <property type="project" value="TreeGrafter"/>
</dbReference>
<dbReference type="SUPFAM" id="SSF51730">
    <property type="entry name" value="FAD-linked oxidoreductase"/>
    <property type="match status" value="1"/>
</dbReference>
<dbReference type="EMBL" id="JASBNA010000023">
    <property type="protein sequence ID" value="KAK7684877.1"/>
    <property type="molecule type" value="Genomic_DNA"/>
</dbReference>
<dbReference type="GO" id="GO:0005829">
    <property type="term" value="C:cytosol"/>
    <property type="evidence" value="ECO:0007669"/>
    <property type="project" value="TreeGrafter"/>
</dbReference>
<evidence type="ECO:0000256" key="3">
    <source>
        <dbReference type="ARBA" id="ARBA00006743"/>
    </source>
</evidence>
<name>A0AAW0FXG3_9APHY</name>
<dbReference type="FunFam" id="3.20.20.220:FF:000002">
    <property type="entry name" value="Methylenetetrahydrofolate reductase"/>
    <property type="match status" value="1"/>
</dbReference>
<feature type="domain" description="MTHFR SAM-binding regulatory" evidence="9">
    <location>
        <begin position="324"/>
        <end position="624"/>
    </location>
</feature>
<dbReference type="Gene3D" id="3.20.20.220">
    <property type="match status" value="1"/>
</dbReference>
<evidence type="ECO:0000313" key="11">
    <source>
        <dbReference type="Proteomes" id="UP001385951"/>
    </source>
</evidence>